<evidence type="ECO:0000313" key="3">
    <source>
        <dbReference type="Proteomes" id="UP000036102"/>
    </source>
</evidence>
<protein>
    <recommendedName>
        <fullName evidence="1">DUF4382 domain-containing protein</fullName>
    </recommendedName>
</protein>
<proteinExistence type="predicted"/>
<dbReference type="InterPro" id="IPR025491">
    <property type="entry name" value="DUF4382"/>
</dbReference>
<evidence type="ECO:0000313" key="2">
    <source>
        <dbReference type="EMBL" id="KMQ73460.1"/>
    </source>
</evidence>
<gene>
    <name evidence="2" type="ORF">Msub_20661</name>
</gene>
<dbReference type="Proteomes" id="UP000036102">
    <property type="component" value="Unassembled WGS sequence"/>
</dbReference>
<feature type="domain" description="DUF4382" evidence="1">
    <location>
        <begin position="32"/>
        <end position="185"/>
    </location>
</feature>
<dbReference type="AlphaFoldDB" id="A0A0J7LX45"/>
<sequence length="320" mass="34202">MKRSIQLFTVSALAAGIAACGGGDGGQSTSSTGTVSFGVTDAPTTNLSNVTISFTGMSLKPADGDWVEFTFDEPKSLNLLEYQDGLSAPLITDEEVPAGQYSELRLNINVEDSDTDDDSLSDSYVITEDAPDDLKTLAVPSSVLKLKGNFLVAADTTTDFTIDFDVRKSLVDPQGKSLADYLLKPSLRLVSNLQVGSINGEVDYPLIQQTRLDDDQAANDCADNYAGSVYVFEGPDIEPTDINVNSEDVQPLMAVPVSNEDLSGLYTYTAAFLPAGDYTISYSCQLDDNEIDDALDFQGTQNVTVVADTEVQAEPIPLLP</sequence>
<reference evidence="2 3" key="1">
    <citation type="submission" date="2015-06" db="EMBL/GenBank/DDBJ databases">
        <title>Marinobacter subterrani, a genetically tractable neutrophilic iron-oxidizing strain isolated from the Soudan Iron Mine.</title>
        <authorList>
            <person name="Bonis B.M."/>
            <person name="Gralnick J.A."/>
        </authorList>
    </citation>
    <scope>NUCLEOTIDE SEQUENCE [LARGE SCALE GENOMIC DNA]</scope>
    <source>
        <strain evidence="2 3">JG233</strain>
    </source>
</reference>
<dbReference type="RefSeq" id="WP_048498036.1">
    <property type="nucleotide sequence ID" value="NZ_LFBU01000002.1"/>
</dbReference>
<dbReference type="EMBL" id="LFBU01000002">
    <property type="protein sequence ID" value="KMQ73460.1"/>
    <property type="molecule type" value="Genomic_DNA"/>
</dbReference>
<dbReference type="STRING" id="1658765.Msub_20661"/>
<keyword evidence="3" id="KW-1185">Reference proteome</keyword>
<dbReference type="Pfam" id="PF14321">
    <property type="entry name" value="DUF4382"/>
    <property type="match status" value="1"/>
</dbReference>
<organism evidence="2 3">
    <name type="scientific">Marinobacter subterrani</name>
    <dbReference type="NCBI Taxonomy" id="1658765"/>
    <lineage>
        <taxon>Bacteria</taxon>
        <taxon>Pseudomonadati</taxon>
        <taxon>Pseudomonadota</taxon>
        <taxon>Gammaproteobacteria</taxon>
        <taxon>Pseudomonadales</taxon>
        <taxon>Marinobacteraceae</taxon>
        <taxon>Marinobacter</taxon>
    </lineage>
</organism>
<dbReference type="PATRIC" id="fig|1658765.3.peg.3933"/>
<dbReference type="PROSITE" id="PS51257">
    <property type="entry name" value="PROKAR_LIPOPROTEIN"/>
    <property type="match status" value="1"/>
</dbReference>
<dbReference type="OrthoDB" id="7062064at2"/>
<evidence type="ECO:0000259" key="1">
    <source>
        <dbReference type="Pfam" id="PF14321"/>
    </source>
</evidence>
<accession>A0A0J7LX45</accession>
<name>A0A0J7LX45_9GAMM</name>
<comment type="caution">
    <text evidence="2">The sequence shown here is derived from an EMBL/GenBank/DDBJ whole genome shotgun (WGS) entry which is preliminary data.</text>
</comment>